<dbReference type="AlphaFoldDB" id="A0A2P2PZM1"/>
<proteinExistence type="predicted"/>
<organism evidence="1">
    <name type="scientific">Rhizophora mucronata</name>
    <name type="common">Asiatic mangrove</name>
    <dbReference type="NCBI Taxonomy" id="61149"/>
    <lineage>
        <taxon>Eukaryota</taxon>
        <taxon>Viridiplantae</taxon>
        <taxon>Streptophyta</taxon>
        <taxon>Embryophyta</taxon>
        <taxon>Tracheophyta</taxon>
        <taxon>Spermatophyta</taxon>
        <taxon>Magnoliopsida</taxon>
        <taxon>eudicotyledons</taxon>
        <taxon>Gunneridae</taxon>
        <taxon>Pentapetalae</taxon>
        <taxon>rosids</taxon>
        <taxon>fabids</taxon>
        <taxon>Malpighiales</taxon>
        <taxon>Rhizophoraceae</taxon>
        <taxon>Rhizophora</taxon>
    </lineage>
</organism>
<sequence>MNQYLWLQRRRRRTRTGHRYSKVFC</sequence>
<evidence type="ECO:0000313" key="1">
    <source>
        <dbReference type="EMBL" id="MBX60145.1"/>
    </source>
</evidence>
<accession>A0A2P2PZM1</accession>
<reference evidence="1" key="1">
    <citation type="submission" date="2018-02" db="EMBL/GenBank/DDBJ databases">
        <title>Rhizophora mucronata_Transcriptome.</title>
        <authorList>
            <person name="Meera S.P."/>
            <person name="Sreeshan A."/>
            <person name="Augustine A."/>
        </authorList>
    </citation>
    <scope>NUCLEOTIDE SEQUENCE</scope>
    <source>
        <tissue evidence="1">Leaf</tissue>
    </source>
</reference>
<protein>
    <submittedName>
        <fullName evidence="1">Uncharacterized protein</fullName>
    </submittedName>
</protein>
<dbReference type="EMBL" id="GGEC01079661">
    <property type="protein sequence ID" value="MBX60145.1"/>
    <property type="molecule type" value="Transcribed_RNA"/>
</dbReference>
<name>A0A2P2PZM1_RHIMU</name>